<feature type="transmembrane region" description="Helical" evidence="1">
    <location>
        <begin position="163"/>
        <end position="182"/>
    </location>
</feature>
<keyword evidence="1" id="KW-1133">Transmembrane helix</keyword>
<dbReference type="EC" id="3.4.-.-" evidence="3"/>
<feature type="transmembrane region" description="Helical" evidence="1">
    <location>
        <begin position="27"/>
        <end position="47"/>
    </location>
</feature>
<feature type="transmembrane region" description="Helical" evidence="1">
    <location>
        <begin position="59"/>
        <end position="76"/>
    </location>
</feature>
<dbReference type="Pfam" id="PF02517">
    <property type="entry name" value="Rce1-like"/>
    <property type="match status" value="1"/>
</dbReference>
<keyword evidence="3" id="KW-0378">Hydrolase</keyword>
<feature type="transmembrane region" description="Helical" evidence="1">
    <location>
        <begin position="188"/>
        <end position="205"/>
    </location>
</feature>
<dbReference type="InterPro" id="IPR003675">
    <property type="entry name" value="Rce1/LyrA-like_dom"/>
</dbReference>
<gene>
    <name evidence="3" type="ORF">ACFQHR_09845</name>
</gene>
<dbReference type="EMBL" id="JBHSYQ010000004">
    <property type="protein sequence ID" value="MFC6997930.1"/>
    <property type="molecule type" value="Genomic_DNA"/>
</dbReference>
<proteinExistence type="predicted"/>
<accession>A0ABW2DJU6</accession>
<organism evidence="3 4">
    <name type="scientific">Rufibacter roseus</name>
    <dbReference type="NCBI Taxonomy" id="1567108"/>
    <lineage>
        <taxon>Bacteria</taxon>
        <taxon>Pseudomonadati</taxon>
        <taxon>Bacteroidota</taxon>
        <taxon>Cytophagia</taxon>
        <taxon>Cytophagales</taxon>
        <taxon>Hymenobacteraceae</taxon>
        <taxon>Rufibacter</taxon>
    </lineage>
</organism>
<evidence type="ECO:0000313" key="4">
    <source>
        <dbReference type="Proteomes" id="UP001596405"/>
    </source>
</evidence>
<feature type="transmembrane region" description="Helical" evidence="1">
    <location>
        <begin position="135"/>
        <end position="154"/>
    </location>
</feature>
<sequence>MIKIKFSNVNTSWQGVESLTTSRRKPLLWAVISFVVYFASVVAGSIIQKALGLNFQMGWGQQIISIIVVLIFASFFKKPKELLGLSVPRNNSWLLLSILTAFFVITVSVIARMIGNEPAELNSLEYYLYEATMPGLGEELGLRGLVFGFMLYFAKQHNISSKGIWLLIIIQALPFGILHIFQSSGTEAILIFTYTSIAAIALAWLRARTGSLLPCIIAHNIVNAFGSLIYYLIMK</sequence>
<name>A0ABW2DJU6_9BACT</name>
<keyword evidence="1" id="KW-0812">Transmembrane</keyword>
<dbReference type="GO" id="GO:0016787">
    <property type="term" value="F:hydrolase activity"/>
    <property type="evidence" value="ECO:0007669"/>
    <property type="project" value="UniProtKB-KW"/>
</dbReference>
<comment type="caution">
    <text evidence="3">The sequence shown here is derived from an EMBL/GenBank/DDBJ whole genome shotgun (WGS) entry which is preliminary data.</text>
</comment>
<keyword evidence="4" id="KW-1185">Reference proteome</keyword>
<feature type="domain" description="CAAX prenyl protease 2/Lysostaphin resistance protein A-like" evidence="2">
    <location>
        <begin position="127"/>
        <end position="225"/>
    </location>
</feature>
<protein>
    <submittedName>
        <fullName evidence="3">CPBP family intramembrane glutamic endopeptidase</fullName>
        <ecNumber evidence="3">3.4.-.-</ecNumber>
    </submittedName>
</protein>
<keyword evidence="1" id="KW-0472">Membrane</keyword>
<feature type="transmembrane region" description="Helical" evidence="1">
    <location>
        <begin position="92"/>
        <end position="115"/>
    </location>
</feature>
<dbReference type="Proteomes" id="UP001596405">
    <property type="component" value="Unassembled WGS sequence"/>
</dbReference>
<evidence type="ECO:0000313" key="3">
    <source>
        <dbReference type="EMBL" id="MFC6997930.1"/>
    </source>
</evidence>
<evidence type="ECO:0000259" key="2">
    <source>
        <dbReference type="Pfam" id="PF02517"/>
    </source>
</evidence>
<dbReference type="RefSeq" id="WP_066625414.1">
    <property type="nucleotide sequence ID" value="NZ_LRML01000021.1"/>
</dbReference>
<reference evidence="4" key="1">
    <citation type="journal article" date="2019" name="Int. J. Syst. Evol. Microbiol.">
        <title>The Global Catalogue of Microorganisms (GCM) 10K type strain sequencing project: providing services to taxonomists for standard genome sequencing and annotation.</title>
        <authorList>
            <consortium name="The Broad Institute Genomics Platform"/>
            <consortium name="The Broad Institute Genome Sequencing Center for Infectious Disease"/>
            <person name="Wu L."/>
            <person name="Ma J."/>
        </authorList>
    </citation>
    <scope>NUCLEOTIDE SEQUENCE [LARGE SCALE GENOMIC DNA]</scope>
    <source>
        <strain evidence="4">CGMCC 4.7393</strain>
    </source>
</reference>
<evidence type="ECO:0000256" key="1">
    <source>
        <dbReference type="SAM" id="Phobius"/>
    </source>
</evidence>
<feature type="transmembrane region" description="Helical" evidence="1">
    <location>
        <begin position="212"/>
        <end position="233"/>
    </location>
</feature>